<dbReference type="InterPro" id="IPR045550">
    <property type="entry name" value="AARE_N"/>
</dbReference>
<sequence length="673" mass="71951">MAMRERPPGVVAVAATLAARDFDRKAKRPLRIAVVVDAAAAAPRVLARSLPADAGDAGIAATSPSGRRLLSSRVVDKKRIEITTHGSLTTVDVTKKHGDFFADGTFGGVGWSSDETKLVYVADREAPEDDSKYVQVTDLGEGFTGKIKPTLVFVDLADPANPKVTPLPLDLIASQAILTPAGDRIIFSGFSDSPLPFGIRFCYNRRTAIYSVATDGTGLTRLSGDGVNGRYPRLTPDATSVVYLSNKVGGAHGSCSELVRFDLASQTNLVVVPVVRSVTSKTDFPGLFSDRLHANPWVRTPDGLFAIMQTSWRCQETLVAVDMASGRVTNITALLPESDYSYALLDVRSDGWIVAARSTLNKPQSLVLGRFVGVGSSVAWTVIHEPEIPMDVAEALSNIDFRVAGVPGRHENVEVLLMTPKTARHPQLQGIEGGAPLIVLPHGGPHGVITTLFSLYCALLTSLGFAVANVNYTGSTGYGEEFVQALVGRIGELDLADVNAAAYWAAQEPGINKDKVSLFGGSHGGFITAHLLGFQPDFYKAGVLRNPVINVGAMVATTDISDWCFAEAGLPFSQAAPHLLTPKEYEHMFVHSPASVAHKVVAPVLLMLGAGDRRVPPSEGLRWSQYLRGAGRDVRVLMFPETGHGLDTFEAERVGFDAICDFLLKHFGKPASA</sequence>
<evidence type="ECO:0000256" key="4">
    <source>
        <dbReference type="ARBA" id="ARBA00010040"/>
    </source>
</evidence>
<evidence type="ECO:0000313" key="11">
    <source>
        <dbReference type="EMBL" id="KAL2916289.1"/>
    </source>
</evidence>
<dbReference type="InterPro" id="IPR011042">
    <property type="entry name" value="6-blade_b-propeller_TolB-like"/>
</dbReference>
<feature type="domain" description="Peptidase S9 prolyl oligopeptidase catalytic" evidence="9">
    <location>
        <begin position="453"/>
        <end position="669"/>
    </location>
</feature>
<evidence type="ECO:0000256" key="3">
    <source>
        <dbReference type="ARBA" id="ARBA00005228"/>
    </source>
</evidence>
<reference evidence="11 12" key="1">
    <citation type="submission" date="2023-09" db="EMBL/GenBank/DDBJ databases">
        <title>Pangenome analysis of Batrachochytrium dendrobatidis and related Chytrids.</title>
        <authorList>
            <person name="Yacoub M.N."/>
            <person name="Stajich J.E."/>
            <person name="James T.Y."/>
        </authorList>
    </citation>
    <scope>NUCLEOTIDE SEQUENCE [LARGE SCALE GENOMIC DNA]</scope>
    <source>
        <strain evidence="11 12">JEL0888</strain>
    </source>
</reference>
<proteinExistence type="inferred from homology"/>
<evidence type="ECO:0000256" key="1">
    <source>
        <dbReference type="ARBA" id="ARBA00000721"/>
    </source>
</evidence>
<comment type="similarity">
    <text evidence="4">Belongs to the peptidase S9C family.</text>
</comment>
<dbReference type="Gene3D" id="2.120.10.30">
    <property type="entry name" value="TolB, C-terminal domain"/>
    <property type="match status" value="1"/>
</dbReference>
<keyword evidence="12" id="KW-1185">Reference proteome</keyword>
<comment type="catalytic activity">
    <reaction evidence="1">
        <text>Cleavage of an N-acetyl or N-formyl amino acid from the N-terminus of a polypeptide.</text>
        <dbReference type="EC" id="3.4.19.1"/>
    </reaction>
</comment>
<name>A0ABR4NA00_9FUNG</name>
<comment type="similarity">
    <text evidence="3 8">Belongs to the peptidase S9A family.</text>
</comment>
<gene>
    <name evidence="11" type="ORF">HK105_204045</name>
</gene>
<evidence type="ECO:0000256" key="5">
    <source>
        <dbReference type="ARBA" id="ARBA00011881"/>
    </source>
</evidence>
<dbReference type="InterPro" id="IPR002470">
    <property type="entry name" value="Peptidase_S9A"/>
</dbReference>
<dbReference type="Proteomes" id="UP001527925">
    <property type="component" value="Unassembled WGS sequence"/>
</dbReference>
<feature type="domain" description="Acylamino-acid-releasing enzyme N-terminal" evidence="10">
    <location>
        <begin position="47"/>
        <end position="128"/>
    </location>
</feature>
<comment type="caution">
    <text evidence="11">The sequence shown here is derived from an EMBL/GenBank/DDBJ whole genome shotgun (WGS) entry which is preliminary data.</text>
</comment>
<evidence type="ECO:0000259" key="10">
    <source>
        <dbReference type="Pfam" id="PF19283"/>
    </source>
</evidence>
<keyword evidence="7 8" id="KW-0378">Hydrolase</keyword>
<dbReference type="Pfam" id="PF19283">
    <property type="entry name" value="APEH_N"/>
    <property type="match status" value="2"/>
</dbReference>
<comment type="subcellular location">
    <subcellularLocation>
        <location evidence="2">Cytoplasm</location>
    </subcellularLocation>
</comment>
<keyword evidence="8" id="KW-0645">Protease</keyword>
<evidence type="ECO:0000256" key="6">
    <source>
        <dbReference type="ARBA" id="ARBA00022490"/>
    </source>
</evidence>
<dbReference type="SUPFAM" id="SSF82171">
    <property type="entry name" value="DPP6 N-terminal domain-like"/>
    <property type="match status" value="1"/>
</dbReference>
<evidence type="ECO:0000256" key="8">
    <source>
        <dbReference type="RuleBase" id="RU368024"/>
    </source>
</evidence>
<evidence type="ECO:0000313" key="12">
    <source>
        <dbReference type="Proteomes" id="UP001527925"/>
    </source>
</evidence>
<dbReference type="EMBL" id="JADGIZ020000017">
    <property type="protein sequence ID" value="KAL2916289.1"/>
    <property type="molecule type" value="Genomic_DNA"/>
</dbReference>
<keyword evidence="6" id="KW-0963">Cytoplasm</keyword>
<protein>
    <recommendedName>
        <fullName evidence="8">Prolyl endopeptidase</fullName>
        <ecNumber evidence="8">3.4.21.-</ecNumber>
    </recommendedName>
</protein>
<evidence type="ECO:0000256" key="7">
    <source>
        <dbReference type="ARBA" id="ARBA00022801"/>
    </source>
</evidence>
<dbReference type="InterPro" id="IPR029058">
    <property type="entry name" value="AB_hydrolase_fold"/>
</dbReference>
<organism evidence="11 12">
    <name type="scientific">Polyrhizophydium stewartii</name>
    <dbReference type="NCBI Taxonomy" id="2732419"/>
    <lineage>
        <taxon>Eukaryota</taxon>
        <taxon>Fungi</taxon>
        <taxon>Fungi incertae sedis</taxon>
        <taxon>Chytridiomycota</taxon>
        <taxon>Chytridiomycota incertae sedis</taxon>
        <taxon>Chytridiomycetes</taxon>
        <taxon>Rhizophydiales</taxon>
        <taxon>Rhizophydiales incertae sedis</taxon>
        <taxon>Polyrhizophydium</taxon>
    </lineage>
</organism>
<comment type="subunit">
    <text evidence="5">Homotetramer.</text>
</comment>
<keyword evidence="8" id="KW-0720">Serine protease</keyword>
<dbReference type="InterPro" id="IPR001375">
    <property type="entry name" value="Peptidase_S9_cat"/>
</dbReference>
<evidence type="ECO:0000259" key="9">
    <source>
        <dbReference type="Pfam" id="PF00326"/>
    </source>
</evidence>
<accession>A0ABR4NA00</accession>
<evidence type="ECO:0000256" key="2">
    <source>
        <dbReference type="ARBA" id="ARBA00004496"/>
    </source>
</evidence>
<dbReference type="EC" id="3.4.21.-" evidence="8"/>
<dbReference type="SUPFAM" id="SSF53474">
    <property type="entry name" value="alpha/beta-Hydrolases"/>
    <property type="match status" value="1"/>
</dbReference>
<dbReference type="PANTHER" id="PTHR42776">
    <property type="entry name" value="SERINE PEPTIDASE S9 FAMILY MEMBER"/>
    <property type="match status" value="1"/>
</dbReference>
<feature type="domain" description="Acylamino-acid-releasing enzyme N-terminal" evidence="10">
    <location>
        <begin position="138"/>
        <end position="377"/>
    </location>
</feature>
<dbReference type="Gene3D" id="3.40.50.1820">
    <property type="entry name" value="alpha/beta hydrolase"/>
    <property type="match status" value="1"/>
</dbReference>
<dbReference type="PANTHER" id="PTHR42776:SF4">
    <property type="entry name" value="ACYLAMINO-ACID-RELEASING ENZYME"/>
    <property type="match status" value="1"/>
</dbReference>
<dbReference type="Pfam" id="PF00326">
    <property type="entry name" value="Peptidase_S9"/>
    <property type="match status" value="1"/>
</dbReference>
<dbReference type="PRINTS" id="PR00862">
    <property type="entry name" value="PROLIGOPTASE"/>
</dbReference>